<sequence>HHTNSSRPSPSLFHSSHNKSGDLVLFETVDNGLLGLTLTSIKSIRGATLKTTYLHKISKNCLSIDYKNGSGSNDTGLMKYLTYGITWAPSY</sequence>
<feature type="non-terminal residue" evidence="1">
    <location>
        <position position="91"/>
    </location>
</feature>
<dbReference type="AlphaFoldDB" id="A0A820S1P3"/>
<comment type="caution">
    <text evidence="1">The sequence shown here is derived from an EMBL/GenBank/DDBJ whole genome shotgun (WGS) entry which is preliminary data.</text>
</comment>
<feature type="non-terminal residue" evidence="1">
    <location>
        <position position="1"/>
    </location>
</feature>
<evidence type="ECO:0000313" key="1">
    <source>
        <dbReference type="EMBL" id="CAF4446960.1"/>
    </source>
</evidence>
<gene>
    <name evidence="1" type="ORF">KXQ929_LOCUS53721</name>
</gene>
<evidence type="ECO:0000313" key="2">
    <source>
        <dbReference type="Proteomes" id="UP000663868"/>
    </source>
</evidence>
<reference evidence="1" key="1">
    <citation type="submission" date="2021-02" db="EMBL/GenBank/DDBJ databases">
        <authorList>
            <person name="Nowell W R."/>
        </authorList>
    </citation>
    <scope>NUCLEOTIDE SEQUENCE</scope>
</reference>
<protein>
    <submittedName>
        <fullName evidence="1">Uncharacterized protein</fullName>
    </submittedName>
</protein>
<dbReference type="Proteomes" id="UP000663868">
    <property type="component" value="Unassembled WGS sequence"/>
</dbReference>
<name>A0A820S1P3_9BILA</name>
<dbReference type="EMBL" id="CAJOBB010030923">
    <property type="protein sequence ID" value="CAF4446960.1"/>
    <property type="molecule type" value="Genomic_DNA"/>
</dbReference>
<organism evidence="1 2">
    <name type="scientific">Adineta steineri</name>
    <dbReference type="NCBI Taxonomy" id="433720"/>
    <lineage>
        <taxon>Eukaryota</taxon>
        <taxon>Metazoa</taxon>
        <taxon>Spiralia</taxon>
        <taxon>Gnathifera</taxon>
        <taxon>Rotifera</taxon>
        <taxon>Eurotatoria</taxon>
        <taxon>Bdelloidea</taxon>
        <taxon>Adinetida</taxon>
        <taxon>Adinetidae</taxon>
        <taxon>Adineta</taxon>
    </lineage>
</organism>
<proteinExistence type="predicted"/>
<accession>A0A820S1P3</accession>